<dbReference type="AlphaFoldDB" id="A0ABD5XTL6"/>
<feature type="domain" description="Halobacterial output" evidence="1">
    <location>
        <begin position="31"/>
        <end position="102"/>
    </location>
</feature>
<evidence type="ECO:0000259" key="1">
    <source>
        <dbReference type="Pfam" id="PF18545"/>
    </source>
</evidence>
<reference evidence="2 3" key="1">
    <citation type="journal article" date="2019" name="Int. J. Syst. Evol. Microbiol.">
        <title>The Global Catalogue of Microorganisms (GCM) 10K type strain sequencing project: providing services to taxonomists for standard genome sequencing and annotation.</title>
        <authorList>
            <consortium name="The Broad Institute Genomics Platform"/>
            <consortium name="The Broad Institute Genome Sequencing Center for Infectious Disease"/>
            <person name="Wu L."/>
            <person name="Ma J."/>
        </authorList>
    </citation>
    <scope>NUCLEOTIDE SEQUENCE [LARGE SCALE GENOMIC DNA]</scope>
    <source>
        <strain evidence="2 3">XZYJT29</strain>
    </source>
</reference>
<keyword evidence="3" id="KW-1185">Reference proteome</keyword>
<comment type="caution">
    <text evidence="2">The sequence shown here is derived from an EMBL/GenBank/DDBJ whole genome shotgun (WGS) entry which is preliminary data.</text>
</comment>
<dbReference type="InterPro" id="IPR040624">
    <property type="entry name" value="HalOD1"/>
</dbReference>
<accession>A0ABD5XTL6</accession>
<dbReference type="EMBL" id="JBHTAS010000001">
    <property type="protein sequence ID" value="MFC7138513.1"/>
    <property type="molecule type" value="Genomic_DNA"/>
</dbReference>
<proteinExistence type="predicted"/>
<dbReference type="Pfam" id="PF18545">
    <property type="entry name" value="HalOD1"/>
    <property type="match status" value="1"/>
</dbReference>
<sequence>MNDCPVEGLEPVEYDDETNTFQAGFDSAELPPSHAVVKVVSEVCDTQPTDFEPLYSAIDPQALDRICTRHPLDSQEGDCVVEFTYLDCQITVKSYGYIAVQPLAVE</sequence>
<dbReference type="RefSeq" id="WP_382261022.1">
    <property type="nucleotide sequence ID" value="NZ_JBHTAS010000001.1"/>
</dbReference>
<dbReference type="Proteomes" id="UP001596432">
    <property type="component" value="Unassembled WGS sequence"/>
</dbReference>
<evidence type="ECO:0000313" key="2">
    <source>
        <dbReference type="EMBL" id="MFC7138513.1"/>
    </source>
</evidence>
<name>A0ABD5XTL6_9EURY</name>
<protein>
    <submittedName>
        <fullName evidence="2">HalOD1 output domain-containing protein</fullName>
    </submittedName>
</protein>
<gene>
    <name evidence="2" type="ORF">ACFQMA_01525</name>
</gene>
<organism evidence="2 3">
    <name type="scientific">Halosimplex aquaticum</name>
    <dbReference type="NCBI Taxonomy" id="3026162"/>
    <lineage>
        <taxon>Archaea</taxon>
        <taxon>Methanobacteriati</taxon>
        <taxon>Methanobacteriota</taxon>
        <taxon>Stenosarchaea group</taxon>
        <taxon>Halobacteria</taxon>
        <taxon>Halobacteriales</taxon>
        <taxon>Haloarculaceae</taxon>
        <taxon>Halosimplex</taxon>
    </lineage>
</organism>
<evidence type="ECO:0000313" key="3">
    <source>
        <dbReference type="Proteomes" id="UP001596432"/>
    </source>
</evidence>